<evidence type="ECO:0000313" key="1">
    <source>
        <dbReference type="EMBL" id="SVC77002.1"/>
    </source>
</evidence>
<protein>
    <submittedName>
        <fullName evidence="1">Uncharacterized protein</fullName>
    </submittedName>
</protein>
<accession>A0A382PY41</accession>
<name>A0A382PY41_9ZZZZ</name>
<proteinExistence type="predicted"/>
<gene>
    <name evidence="1" type="ORF">METZ01_LOCUS329856</name>
</gene>
<sequence length="61" mass="7187">MKKKEFELIRWHTQPVQLGTFNSFGMGGLCKTKRYKVCVPACTIFNECENRPYSTDWILKN</sequence>
<reference evidence="1" key="1">
    <citation type="submission" date="2018-05" db="EMBL/GenBank/DDBJ databases">
        <authorList>
            <person name="Lanie J.A."/>
            <person name="Ng W.-L."/>
            <person name="Kazmierczak K.M."/>
            <person name="Andrzejewski T.M."/>
            <person name="Davidsen T.M."/>
            <person name="Wayne K.J."/>
            <person name="Tettelin H."/>
            <person name="Glass J.I."/>
            <person name="Rusch D."/>
            <person name="Podicherti R."/>
            <person name="Tsui H.-C.T."/>
            <person name="Winkler M.E."/>
        </authorList>
    </citation>
    <scope>NUCLEOTIDE SEQUENCE</scope>
</reference>
<dbReference type="EMBL" id="UINC01109877">
    <property type="protein sequence ID" value="SVC77002.1"/>
    <property type="molecule type" value="Genomic_DNA"/>
</dbReference>
<organism evidence="1">
    <name type="scientific">marine metagenome</name>
    <dbReference type="NCBI Taxonomy" id="408172"/>
    <lineage>
        <taxon>unclassified sequences</taxon>
        <taxon>metagenomes</taxon>
        <taxon>ecological metagenomes</taxon>
    </lineage>
</organism>
<dbReference type="AlphaFoldDB" id="A0A382PY41"/>